<accession>A0ACC1MFP3</accession>
<gene>
    <name evidence="1" type="ORF">NUW58_g10866</name>
</gene>
<organism evidence="1 2">
    <name type="scientific">Xylaria curta</name>
    <dbReference type="NCBI Taxonomy" id="42375"/>
    <lineage>
        <taxon>Eukaryota</taxon>
        <taxon>Fungi</taxon>
        <taxon>Dikarya</taxon>
        <taxon>Ascomycota</taxon>
        <taxon>Pezizomycotina</taxon>
        <taxon>Sordariomycetes</taxon>
        <taxon>Xylariomycetidae</taxon>
        <taxon>Xylariales</taxon>
        <taxon>Xylariaceae</taxon>
        <taxon>Xylaria</taxon>
    </lineage>
</organism>
<keyword evidence="2" id="KW-1185">Reference proteome</keyword>
<protein>
    <submittedName>
        <fullName evidence="1">Uncharacterized protein</fullName>
    </submittedName>
</protein>
<evidence type="ECO:0000313" key="2">
    <source>
        <dbReference type="Proteomes" id="UP001143856"/>
    </source>
</evidence>
<proteinExistence type="predicted"/>
<reference evidence="1" key="1">
    <citation type="submission" date="2022-10" db="EMBL/GenBank/DDBJ databases">
        <title>Genome Sequence of Xylaria curta.</title>
        <authorList>
            <person name="Buettner E."/>
        </authorList>
    </citation>
    <scope>NUCLEOTIDE SEQUENCE</scope>
    <source>
        <strain evidence="1">Babe10</strain>
    </source>
</reference>
<sequence>MATAPTVRIDILGEGFSTTDPENVEAVLNTNFEDYSLGVRRDGLYPLLGEDSRELLRRQFARLREGDGGDSDDDMEL</sequence>
<comment type="caution">
    <text evidence="1">The sequence shown here is derived from an EMBL/GenBank/DDBJ whole genome shotgun (WGS) entry which is preliminary data.</text>
</comment>
<evidence type="ECO:0000313" key="1">
    <source>
        <dbReference type="EMBL" id="KAJ2965548.1"/>
    </source>
</evidence>
<dbReference type="Proteomes" id="UP001143856">
    <property type="component" value="Unassembled WGS sequence"/>
</dbReference>
<dbReference type="EMBL" id="JAPDGR010005548">
    <property type="protein sequence ID" value="KAJ2965548.1"/>
    <property type="molecule type" value="Genomic_DNA"/>
</dbReference>
<name>A0ACC1MFP3_9PEZI</name>